<proteinExistence type="predicted"/>
<keyword evidence="2" id="KW-1185">Reference proteome</keyword>
<dbReference type="RefSeq" id="WP_246445102.1">
    <property type="nucleotide sequence ID" value="NZ_BAAALP010000081.1"/>
</dbReference>
<evidence type="ECO:0000313" key="2">
    <source>
        <dbReference type="Proteomes" id="UP000572680"/>
    </source>
</evidence>
<dbReference type="AlphaFoldDB" id="A0A7W3M024"/>
<gene>
    <name evidence="1" type="ORF">HNR61_009179</name>
</gene>
<dbReference type="EMBL" id="JACJIA010000024">
    <property type="protein sequence ID" value="MBA8957486.1"/>
    <property type="molecule type" value="Genomic_DNA"/>
</dbReference>
<sequence length="54" mass="5860">MVAVRREGGERAARIGAAAAMPPFGMLPTTARPILTITYGQWQDLLRVLRNHAG</sequence>
<reference evidence="1 2" key="1">
    <citation type="submission" date="2020-08" db="EMBL/GenBank/DDBJ databases">
        <title>Genomic Encyclopedia of Type Strains, Phase IV (KMG-IV): sequencing the most valuable type-strain genomes for metagenomic binning, comparative biology and taxonomic classification.</title>
        <authorList>
            <person name="Goeker M."/>
        </authorList>
    </citation>
    <scope>NUCLEOTIDE SEQUENCE [LARGE SCALE GENOMIC DNA]</scope>
    <source>
        <strain evidence="1 2">DSM 44197</strain>
    </source>
</reference>
<comment type="caution">
    <text evidence="1">The sequence shown here is derived from an EMBL/GenBank/DDBJ whole genome shotgun (WGS) entry which is preliminary data.</text>
</comment>
<evidence type="ECO:0008006" key="3">
    <source>
        <dbReference type="Google" id="ProtNLM"/>
    </source>
</evidence>
<accession>A0A7W3M024</accession>
<organism evidence="1 2">
    <name type="scientific">Actinomadura namibiensis</name>
    <dbReference type="NCBI Taxonomy" id="182080"/>
    <lineage>
        <taxon>Bacteria</taxon>
        <taxon>Bacillati</taxon>
        <taxon>Actinomycetota</taxon>
        <taxon>Actinomycetes</taxon>
        <taxon>Streptosporangiales</taxon>
        <taxon>Thermomonosporaceae</taxon>
        <taxon>Actinomadura</taxon>
    </lineage>
</organism>
<protein>
    <recommendedName>
        <fullName evidence="3">DUF397 domain-containing protein</fullName>
    </recommendedName>
</protein>
<name>A0A7W3M024_ACTNM</name>
<evidence type="ECO:0000313" key="1">
    <source>
        <dbReference type="EMBL" id="MBA8957486.1"/>
    </source>
</evidence>
<dbReference type="Proteomes" id="UP000572680">
    <property type="component" value="Unassembled WGS sequence"/>
</dbReference>